<keyword evidence="3" id="KW-1185">Reference proteome</keyword>
<feature type="transmembrane region" description="Helical" evidence="1">
    <location>
        <begin position="71"/>
        <end position="91"/>
    </location>
</feature>
<name>A0A7J9MTN5_GOSSC</name>
<evidence type="ECO:0000313" key="3">
    <source>
        <dbReference type="Proteomes" id="UP000593576"/>
    </source>
</evidence>
<proteinExistence type="predicted"/>
<dbReference type="Proteomes" id="UP000593576">
    <property type="component" value="Unassembled WGS sequence"/>
</dbReference>
<dbReference type="OrthoDB" id="1704342at2759"/>
<dbReference type="EMBL" id="JABFAF010000013">
    <property type="protein sequence ID" value="MBA0874350.1"/>
    <property type="molecule type" value="Genomic_DNA"/>
</dbReference>
<accession>A0A7J9MTN5</accession>
<keyword evidence="1" id="KW-1133">Transmembrane helix</keyword>
<keyword evidence="1" id="KW-0472">Membrane</keyword>
<dbReference type="AlphaFoldDB" id="A0A7J9MTN5"/>
<keyword evidence="1" id="KW-0812">Transmembrane</keyword>
<evidence type="ECO:0000313" key="2">
    <source>
        <dbReference type="EMBL" id="MBA0874350.1"/>
    </source>
</evidence>
<comment type="caution">
    <text evidence="2">The sequence shown here is derived from an EMBL/GenBank/DDBJ whole genome shotgun (WGS) entry which is preliminary data.</text>
</comment>
<reference evidence="2 3" key="1">
    <citation type="journal article" date="2019" name="Genome Biol. Evol.">
        <title>Insights into the evolution of the New World diploid cottons (Gossypium, subgenus Houzingenia) based on genome sequencing.</title>
        <authorList>
            <person name="Grover C.E."/>
            <person name="Arick M.A. 2nd"/>
            <person name="Thrash A."/>
            <person name="Conover J.L."/>
            <person name="Sanders W.S."/>
            <person name="Peterson D.G."/>
            <person name="Frelichowski J.E."/>
            <person name="Scheffler J.A."/>
            <person name="Scheffler B.E."/>
            <person name="Wendel J.F."/>
        </authorList>
    </citation>
    <scope>NUCLEOTIDE SEQUENCE [LARGE SCALE GENOMIC DNA]</scope>
    <source>
        <strain evidence="2">1</strain>
        <tissue evidence="2">Leaf</tissue>
    </source>
</reference>
<sequence length="111" mass="13482">MMWPTSFHLNVTKKLLQDVYVRWNFTYLMPESSLYYKDVLDYWGQRDKYDNIFVLSNKEWRNVAICIFLKVFYNVTCVFPILIIQLLIFILEGFERFTSFCLIQLKILDIS</sequence>
<gene>
    <name evidence="2" type="ORF">Goshw_015524</name>
</gene>
<organism evidence="2 3">
    <name type="scientific">Gossypium schwendimanii</name>
    <name type="common">Cotton</name>
    <dbReference type="NCBI Taxonomy" id="34291"/>
    <lineage>
        <taxon>Eukaryota</taxon>
        <taxon>Viridiplantae</taxon>
        <taxon>Streptophyta</taxon>
        <taxon>Embryophyta</taxon>
        <taxon>Tracheophyta</taxon>
        <taxon>Spermatophyta</taxon>
        <taxon>Magnoliopsida</taxon>
        <taxon>eudicotyledons</taxon>
        <taxon>Gunneridae</taxon>
        <taxon>Pentapetalae</taxon>
        <taxon>rosids</taxon>
        <taxon>malvids</taxon>
        <taxon>Malvales</taxon>
        <taxon>Malvaceae</taxon>
        <taxon>Malvoideae</taxon>
        <taxon>Gossypium</taxon>
    </lineage>
</organism>
<evidence type="ECO:0000256" key="1">
    <source>
        <dbReference type="SAM" id="Phobius"/>
    </source>
</evidence>
<protein>
    <submittedName>
        <fullName evidence="2">Uncharacterized protein</fullName>
    </submittedName>
</protein>